<dbReference type="EMBL" id="JABFDB010000005">
    <property type="protein sequence ID" value="NYZ20018.1"/>
    <property type="molecule type" value="Genomic_DNA"/>
</dbReference>
<sequence length="130" mass="13182">MTRRLIPQVGLTVEIAVDGGGVVTRRVQTVRDHGDGRYTCVIVPPDGGGIETVTIAPAGGHWVCVAAPVDVLAAVHLADRVLRGDVLHGSATAPLLALARAVLHMAGPNRPAPACGPAATVTVPPAWGAP</sequence>
<gene>
    <name evidence="1" type="ORF">HND93_09855</name>
</gene>
<organism evidence="1 2">
    <name type="scientific">Azospirillum oleiclasticum</name>
    <dbReference type="NCBI Taxonomy" id="2735135"/>
    <lineage>
        <taxon>Bacteria</taxon>
        <taxon>Pseudomonadati</taxon>
        <taxon>Pseudomonadota</taxon>
        <taxon>Alphaproteobacteria</taxon>
        <taxon>Rhodospirillales</taxon>
        <taxon>Azospirillaceae</taxon>
        <taxon>Azospirillum</taxon>
    </lineage>
</organism>
<accession>A0ABX2T9Z3</accession>
<comment type="caution">
    <text evidence="1">The sequence shown here is derived from an EMBL/GenBank/DDBJ whole genome shotgun (WGS) entry which is preliminary data.</text>
</comment>
<dbReference type="RefSeq" id="WP_180281788.1">
    <property type="nucleotide sequence ID" value="NZ_JABFDB010000005.1"/>
</dbReference>
<reference evidence="1 2" key="1">
    <citation type="submission" date="2020-05" db="EMBL/GenBank/DDBJ databases">
        <title>Azospirillum oleiclasticum sp. nov, a nitrogen-fixing and heavy crude oil-emulsifying bacterium isolated from the crude oil of Yumen Oilfield.</title>
        <authorList>
            <person name="Wu D."/>
            <person name="Cai M."/>
            <person name="Zhang X."/>
        </authorList>
    </citation>
    <scope>NUCLEOTIDE SEQUENCE [LARGE SCALE GENOMIC DNA]</scope>
    <source>
        <strain evidence="1 2">ROY-1-1-2</strain>
    </source>
</reference>
<evidence type="ECO:0000313" key="2">
    <source>
        <dbReference type="Proteomes" id="UP000584642"/>
    </source>
</evidence>
<proteinExistence type="predicted"/>
<protein>
    <submittedName>
        <fullName evidence="1">Uncharacterized protein</fullName>
    </submittedName>
</protein>
<dbReference type="Proteomes" id="UP000584642">
    <property type="component" value="Unassembled WGS sequence"/>
</dbReference>
<name>A0ABX2T9Z3_9PROT</name>
<keyword evidence="2" id="KW-1185">Reference proteome</keyword>
<evidence type="ECO:0000313" key="1">
    <source>
        <dbReference type="EMBL" id="NYZ20018.1"/>
    </source>
</evidence>